<dbReference type="PANTHER" id="PTHR48104">
    <property type="entry name" value="METACASPASE-4"/>
    <property type="match status" value="1"/>
</dbReference>
<proteinExistence type="inferred from homology"/>
<organism evidence="3 4">
    <name type="scientific">Purpureocillium lilacinum</name>
    <name type="common">Paecilomyces lilacinus</name>
    <dbReference type="NCBI Taxonomy" id="33203"/>
    <lineage>
        <taxon>Eukaryota</taxon>
        <taxon>Fungi</taxon>
        <taxon>Dikarya</taxon>
        <taxon>Ascomycota</taxon>
        <taxon>Pezizomycotina</taxon>
        <taxon>Sordariomycetes</taxon>
        <taxon>Hypocreomycetidae</taxon>
        <taxon>Hypocreales</taxon>
        <taxon>Ophiocordycipitaceae</taxon>
        <taxon>Purpureocillium</taxon>
    </lineage>
</organism>
<name>A0ABR0BGT5_PURLI</name>
<evidence type="ECO:0000259" key="2">
    <source>
        <dbReference type="Pfam" id="PF00656"/>
    </source>
</evidence>
<accession>A0ABR0BGT5</accession>
<comment type="similarity">
    <text evidence="1">Belongs to the peptidase C14B family.</text>
</comment>
<dbReference type="InterPro" id="IPR050452">
    <property type="entry name" value="Metacaspase"/>
</dbReference>
<feature type="domain" description="Peptidase C14 caspase" evidence="2">
    <location>
        <begin position="5"/>
        <end position="292"/>
    </location>
</feature>
<dbReference type="Pfam" id="PF00656">
    <property type="entry name" value="Peptidase_C14"/>
    <property type="match status" value="1"/>
</dbReference>
<dbReference type="PANTHER" id="PTHR48104:SF30">
    <property type="entry name" value="METACASPASE-1"/>
    <property type="match status" value="1"/>
</dbReference>
<reference evidence="3 4" key="1">
    <citation type="journal article" date="2024" name="Microbiol. Resour. Announc.">
        <title>Genome annotations for the ascomycete fungi Trichoderma harzianum, Trichoderma aggressivum, and Purpureocillium lilacinum.</title>
        <authorList>
            <person name="Beijen E.P.W."/>
            <person name="Ohm R.A."/>
        </authorList>
    </citation>
    <scope>NUCLEOTIDE SEQUENCE [LARGE SCALE GENOMIC DNA]</scope>
    <source>
        <strain evidence="3 4">CBS 150709</strain>
    </source>
</reference>
<evidence type="ECO:0000256" key="1">
    <source>
        <dbReference type="ARBA" id="ARBA00009005"/>
    </source>
</evidence>
<dbReference type="InterPro" id="IPR011600">
    <property type="entry name" value="Pept_C14_caspase"/>
</dbReference>
<protein>
    <recommendedName>
        <fullName evidence="2">Peptidase C14 caspase domain-containing protein</fullName>
    </recommendedName>
</protein>
<dbReference type="EMBL" id="JAWRVI010000111">
    <property type="protein sequence ID" value="KAK4076868.1"/>
    <property type="molecule type" value="Genomic_DNA"/>
</dbReference>
<dbReference type="Proteomes" id="UP001287286">
    <property type="component" value="Unassembled WGS sequence"/>
</dbReference>
<evidence type="ECO:0000313" key="4">
    <source>
        <dbReference type="Proteomes" id="UP001287286"/>
    </source>
</evidence>
<evidence type="ECO:0000313" key="3">
    <source>
        <dbReference type="EMBL" id="KAK4076868.1"/>
    </source>
</evidence>
<sequence length="670" mass="73453">MVAKRWALLCGGNFYFDGKARNHGNKILRFPDLEGCVQDVHAMRDFLVCIGVSEIAILTATRGEGRPIEDEERWPTRQNIVRELNRITNAAAPGDLVYIHYSGHGIRRNAAPPDSEGDGMLGSALVMTDVLRGGPYLTAYHLGTRVRKMVEKGLRVTLVLDCCFSGRGIRNPELRPRTIPDQYDDSSLESDKAADIDTDLMIDSLAQRDTGPVQKSWLSNPTGCAILAACGPHEVAGEGRFGDSTNKHGAFTYGVLSILRGRSGSALPSHARVLDHVKTKFRELMVRQSPTVLGDGWYEFLGTASYVPRPACRVTALEGSKISLDIGNVQGVAVGALYDVLPRDSGFIQQDGVPQLQARVTQVSPFQATAVLMSGSLNTDDGREWCAVLRQWALPAQKFVEFITTDMDLQAEVKNKLERCPRLTLGNTGKIDFTVRIDGEQTYEILQNDARLPRLPRISIHDKSGTDKLAYVLSHVARFQALRQLYDIPRTGHIQTKNLILNISSSLAAAQGADDSVSVEEGEEVGVSQGYDGPGAVHLSLYCFTASWGIRKLDPSHKEGRVSNLTGPGITPLSDLAMPMEIPPKSRPDDPSAITDIFTMFASSADHVSWDEICLSSLPVNGALDKYLVDATKDKSAYRDPGEVRQRNIDPRWAILERTVHTFPRGLPPA</sequence>
<comment type="caution">
    <text evidence="3">The sequence shown here is derived from an EMBL/GenBank/DDBJ whole genome shotgun (WGS) entry which is preliminary data.</text>
</comment>
<keyword evidence="4" id="KW-1185">Reference proteome</keyword>
<gene>
    <name evidence="3" type="ORF">Purlil1_12550</name>
</gene>
<dbReference type="Gene3D" id="3.40.50.1460">
    <property type="match status" value="1"/>
</dbReference>